<dbReference type="EMBL" id="LBMM01019769">
    <property type="protein sequence ID" value="KMQ83456.1"/>
    <property type="molecule type" value="Genomic_DNA"/>
</dbReference>
<reference evidence="2 3" key="1">
    <citation type="submission" date="2015-04" db="EMBL/GenBank/DDBJ databases">
        <title>Lasius niger genome sequencing.</title>
        <authorList>
            <person name="Konorov E.A."/>
            <person name="Nikitin M.A."/>
            <person name="Kirill M.V."/>
            <person name="Chang P."/>
        </authorList>
    </citation>
    <scope>NUCLEOTIDE SEQUENCE [LARGE SCALE GENOMIC DNA]</scope>
    <source>
        <tissue evidence="2">Whole</tissue>
    </source>
</reference>
<proteinExistence type="predicted"/>
<dbReference type="Proteomes" id="UP000036403">
    <property type="component" value="Unassembled WGS sequence"/>
</dbReference>
<evidence type="ECO:0000256" key="1">
    <source>
        <dbReference type="SAM" id="MobiDB-lite"/>
    </source>
</evidence>
<comment type="caution">
    <text evidence="2">The sequence shown here is derived from an EMBL/GenBank/DDBJ whole genome shotgun (WGS) entry which is preliminary data.</text>
</comment>
<evidence type="ECO:0000313" key="2">
    <source>
        <dbReference type="EMBL" id="KMQ83456.1"/>
    </source>
</evidence>
<feature type="compositionally biased region" description="Basic and acidic residues" evidence="1">
    <location>
        <begin position="121"/>
        <end position="130"/>
    </location>
</feature>
<protein>
    <submittedName>
        <fullName evidence="2">Uncharacterized protein</fullName>
    </submittedName>
</protein>
<dbReference type="PaxDb" id="67767-A0A0J7JZW4"/>
<sequence>MRLLLSKGQRGFCAFQIGPGTIQRNPEALGIDLIEQVALVHAPIAAHCHIGNQAAHIGSDPYGVGANMAFASTRIAFVIDPDIPSGHRRGDHHHQTDQNSADQQDRTGSTFTQMHRAFSRPQREQGRAAKAEQQGGDDQDINGQFHHATTP</sequence>
<feature type="region of interest" description="Disordered" evidence="1">
    <location>
        <begin position="81"/>
        <end position="151"/>
    </location>
</feature>
<keyword evidence="3" id="KW-1185">Reference proteome</keyword>
<feature type="compositionally biased region" description="Polar residues" evidence="1">
    <location>
        <begin position="97"/>
        <end position="113"/>
    </location>
</feature>
<evidence type="ECO:0000313" key="3">
    <source>
        <dbReference type="Proteomes" id="UP000036403"/>
    </source>
</evidence>
<accession>A0A0J7JZW4</accession>
<name>A0A0J7JZW4_LASNI</name>
<organism evidence="2 3">
    <name type="scientific">Lasius niger</name>
    <name type="common">Black garden ant</name>
    <dbReference type="NCBI Taxonomy" id="67767"/>
    <lineage>
        <taxon>Eukaryota</taxon>
        <taxon>Metazoa</taxon>
        <taxon>Ecdysozoa</taxon>
        <taxon>Arthropoda</taxon>
        <taxon>Hexapoda</taxon>
        <taxon>Insecta</taxon>
        <taxon>Pterygota</taxon>
        <taxon>Neoptera</taxon>
        <taxon>Endopterygota</taxon>
        <taxon>Hymenoptera</taxon>
        <taxon>Apocrita</taxon>
        <taxon>Aculeata</taxon>
        <taxon>Formicoidea</taxon>
        <taxon>Formicidae</taxon>
        <taxon>Formicinae</taxon>
        <taxon>Lasius</taxon>
        <taxon>Lasius</taxon>
    </lineage>
</organism>
<gene>
    <name evidence="2" type="ORF">RF55_20002</name>
</gene>
<dbReference type="AlphaFoldDB" id="A0A0J7JZW4"/>